<evidence type="ECO:0000313" key="1">
    <source>
        <dbReference type="EMBL" id="KKK47591.1"/>
    </source>
</evidence>
<accession>A0A0F8YHS5</accession>
<evidence type="ECO:0008006" key="2">
    <source>
        <dbReference type="Google" id="ProtNLM"/>
    </source>
</evidence>
<name>A0A0F8YHS5_9ZZZZ</name>
<dbReference type="AlphaFoldDB" id="A0A0F8YHS5"/>
<dbReference type="InterPro" id="IPR023213">
    <property type="entry name" value="CAT-like_dom_sf"/>
</dbReference>
<dbReference type="GO" id="GO:0008811">
    <property type="term" value="F:chloramphenicol O-acetyltransferase activity"/>
    <property type="evidence" value="ECO:0007669"/>
    <property type="project" value="InterPro"/>
</dbReference>
<dbReference type="InterPro" id="IPR001707">
    <property type="entry name" value="Cmp_AcTrfase"/>
</dbReference>
<comment type="caution">
    <text evidence="1">The sequence shown here is derived from an EMBL/GenBank/DDBJ whole genome shotgun (WGS) entry which is preliminary data.</text>
</comment>
<sequence>NAKTGKMPLSIDVHHALMDGLHVAKFIEHLQRSIDDFSV</sequence>
<dbReference type="EMBL" id="LAZR01069503">
    <property type="protein sequence ID" value="KKK47591.1"/>
    <property type="molecule type" value="Genomic_DNA"/>
</dbReference>
<protein>
    <recommendedName>
        <fullName evidence="2">Chloramphenicol acetyltransferase</fullName>
    </recommendedName>
</protein>
<dbReference type="Gene3D" id="3.30.559.10">
    <property type="entry name" value="Chloramphenicol acetyltransferase-like domain"/>
    <property type="match status" value="1"/>
</dbReference>
<feature type="non-terminal residue" evidence="1">
    <location>
        <position position="1"/>
    </location>
</feature>
<organism evidence="1">
    <name type="scientific">marine sediment metagenome</name>
    <dbReference type="NCBI Taxonomy" id="412755"/>
    <lineage>
        <taxon>unclassified sequences</taxon>
        <taxon>metagenomes</taxon>
        <taxon>ecological metagenomes</taxon>
    </lineage>
</organism>
<dbReference type="SUPFAM" id="SSF52777">
    <property type="entry name" value="CoA-dependent acyltransferases"/>
    <property type="match status" value="1"/>
</dbReference>
<reference evidence="1" key="1">
    <citation type="journal article" date="2015" name="Nature">
        <title>Complex archaea that bridge the gap between prokaryotes and eukaryotes.</title>
        <authorList>
            <person name="Spang A."/>
            <person name="Saw J.H."/>
            <person name="Jorgensen S.L."/>
            <person name="Zaremba-Niedzwiedzka K."/>
            <person name="Martijn J."/>
            <person name="Lind A.E."/>
            <person name="van Eijk R."/>
            <person name="Schleper C."/>
            <person name="Guy L."/>
            <person name="Ettema T.J."/>
        </authorList>
    </citation>
    <scope>NUCLEOTIDE SEQUENCE</scope>
</reference>
<dbReference type="Pfam" id="PF00302">
    <property type="entry name" value="CAT"/>
    <property type="match status" value="1"/>
</dbReference>
<gene>
    <name evidence="1" type="ORF">LCGC14_3153670</name>
</gene>
<proteinExistence type="predicted"/>